<comment type="subcellular location">
    <subcellularLocation>
        <location evidence="7">Cytoplasm</location>
    </subcellularLocation>
</comment>
<dbReference type="AlphaFoldDB" id="A0A9C9END6"/>
<dbReference type="InterPro" id="IPR001737">
    <property type="entry name" value="KsgA/Erm"/>
</dbReference>
<dbReference type="InterPro" id="IPR029063">
    <property type="entry name" value="SAM-dependent_MTases_sf"/>
</dbReference>
<feature type="domain" description="Ribosomal RNA adenine methylase transferase N-terminal" evidence="9">
    <location>
        <begin position="20"/>
        <end position="185"/>
    </location>
</feature>
<keyword evidence="1 7" id="KW-0963">Cytoplasm</keyword>
<dbReference type="GO" id="GO:0005737">
    <property type="term" value="C:cytoplasm"/>
    <property type="evidence" value="ECO:0007669"/>
    <property type="project" value="UniProtKB-SubCell"/>
</dbReference>
<dbReference type="PROSITE" id="PS01131">
    <property type="entry name" value="RRNA_A_DIMETH"/>
    <property type="match status" value="1"/>
</dbReference>
<evidence type="ECO:0000256" key="6">
    <source>
        <dbReference type="ARBA" id="ARBA00022884"/>
    </source>
</evidence>
<dbReference type="EC" id="2.1.1.182" evidence="7"/>
<keyword evidence="4 7" id="KW-0808">Transferase</keyword>
<dbReference type="InterPro" id="IPR011530">
    <property type="entry name" value="rRNA_adenine_dimethylase"/>
</dbReference>
<dbReference type="GO" id="GO:0003723">
    <property type="term" value="F:RNA binding"/>
    <property type="evidence" value="ECO:0007669"/>
    <property type="project" value="UniProtKB-UniRule"/>
</dbReference>
<keyword evidence="2 7" id="KW-0698">rRNA processing</keyword>
<feature type="binding site" evidence="7 8">
    <location>
        <position position="60"/>
    </location>
    <ligand>
        <name>S-adenosyl-L-methionine</name>
        <dbReference type="ChEBI" id="CHEBI:59789"/>
    </ligand>
</feature>
<dbReference type="SUPFAM" id="SSF53335">
    <property type="entry name" value="S-adenosyl-L-methionine-dependent methyltransferases"/>
    <property type="match status" value="1"/>
</dbReference>
<evidence type="ECO:0000256" key="8">
    <source>
        <dbReference type="PROSITE-ProRule" id="PRU01026"/>
    </source>
</evidence>
<evidence type="ECO:0000256" key="5">
    <source>
        <dbReference type="ARBA" id="ARBA00022691"/>
    </source>
</evidence>
<feature type="binding site" evidence="7 8">
    <location>
        <position position="100"/>
    </location>
    <ligand>
        <name>S-adenosyl-L-methionine</name>
        <dbReference type="ChEBI" id="CHEBI:59789"/>
    </ligand>
</feature>
<evidence type="ECO:0000256" key="4">
    <source>
        <dbReference type="ARBA" id="ARBA00022679"/>
    </source>
</evidence>
<dbReference type="InterPro" id="IPR020596">
    <property type="entry name" value="rRNA_Ade_Mease_Trfase_CS"/>
</dbReference>
<dbReference type="PANTHER" id="PTHR11727">
    <property type="entry name" value="DIMETHYLADENOSINE TRANSFERASE"/>
    <property type="match status" value="1"/>
</dbReference>
<dbReference type="SMART" id="SM00650">
    <property type="entry name" value="rADc"/>
    <property type="match status" value="1"/>
</dbReference>
<dbReference type="Proteomes" id="UP000885826">
    <property type="component" value="Unassembled WGS sequence"/>
</dbReference>
<dbReference type="InterPro" id="IPR020598">
    <property type="entry name" value="rRNA_Ade_methylase_Trfase_N"/>
</dbReference>
<dbReference type="InterPro" id="IPR023165">
    <property type="entry name" value="rRNA_Ade_diMease-like_C"/>
</dbReference>
<organism evidence="10 11">
    <name type="scientific">candidate division WOR-3 bacterium</name>
    <dbReference type="NCBI Taxonomy" id="2052148"/>
    <lineage>
        <taxon>Bacteria</taxon>
        <taxon>Bacteria division WOR-3</taxon>
    </lineage>
</organism>
<dbReference type="CDD" id="cd02440">
    <property type="entry name" value="AdoMet_MTases"/>
    <property type="match status" value="1"/>
</dbReference>
<sequence length="253" mass="29381">MTKRSYRRRLGQHFLKSRYFAKKIVDFADVSDEVVLEIGAGKGVLTQFIASAARKVFAVEMDGKLAEILGEKAFPNVSVINKNFLDLSLSEYGQLVVVGNIPYSITSEILKKLIKERRLIKRAVLTIQKEYGQRIFARPGSREYGATTLFITYCFNGEKGFTIPPRFFSPPPKVSSVVISLKKRKPLIRLNDEEDFFEFVKGIFRYRRKSIKNCIVHYFKNPPRGLNSRLLQRRPAELTLEDFYQLYRKFKEF</sequence>
<evidence type="ECO:0000256" key="1">
    <source>
        <dbReference type="ARBA" id="ARBA00022490"/>
    </source>
</evidence>
<evidence type="ECO:0000313" key="11">
    <source>
        <dbReference type="Proteomes" id="UP000885826"/>
    </source>
</evidence>
<comment type="similarity">
    <text evidence="7">Belongs to the class I-like SAM-binding methyltransferase superfamily. rRNA adenine N(6)-methyltransferase family. RsmA subfamily.</text>
</comment>
<protein>
    <recommendedName>
        <fullName evidence="7">Ribosomal RNA small subunit methyltransferase A</fullName>
        <ecNumber evidence="7">2.1.1.182</ecNumber>
    </recommendedName>
    <alternativeName>
        <fullName evidence="7">16S rRNA (adenine(1518)-N(6)/adenine(1519)-N(6))-dimethyltransferase</fullName>
    </alternativeName>
    <alternativeName>
        <fullName evidence="7">16S rRNA dimethyladenosine transferase</fullName>
    </alternativeName>
    <alternativeName>
        <fullName evidence="7">16S rRNA dimethylase</fullName>
    </alternativeName>
    <alternativeName>
        <fullName evidence="7">S-adenosylmethionine-6-N', N'-adenosyl(rRNA) dimethyltransferase</fullName>
    </alternativeName>
</protein>
<proteinExistence type="inferred from homology"/>
<evidence type="ECO:0000313" key="10">
    <source>
        <dbReference type="EMBL" id="HEC79353.1"/>
    </source>
</evidence>
<dbReference type="GO" id="GO:0052908">
    <property type="term" value="F:16S rRNA (adenine(1518)-N(6)/adenine(1519)-N(6))-dimethyltransferase activity"/>
    <property type="evidence" value="ECO:0007669"/>
    <property type="project" value="UniProtKB-EC"/>
</dbReference>
<keyword evidence="6 7" id="KW-0694">RNA-binding</keyword>
<dbReference type="EMBL" id="DRIG01000096">
    <property type="protein sequence ID" value="HEC79353.1"/>
    <property type="molecule type" value="Genomic_DNA"/>
</dbReference>
<dbReference type="Pfam" id="PF00398">
    <property type="entry name" value="RrnaAD"/>
    <property type="match status" value="1"/>
</dbReference>
<keyword evidence="3 7" id="KW-0489">Methyltransferase</keyword>
<evidence type="ECO:0000256" key="2">
    <source>
        <dbReference type="ARBA" id="ARBA00022552"/>
    </source>
</evidence>
<accession>A0A9C9END6</accession>
<evidence type="ECO:0000259" key="9">
    <source>
        <dbReference type="SMART" id="SM00650"/>
    </source>
</evidence>
<dbReference type="HAMAP" id="MF_00607">
    <property type="entry name" value="16SrRNA_methyltr_A"/>
    <property type="match status" value="1"/>
</dbReference>
<dbReference type="PANTHER" id="PTHR11727:SF7">
    <property type="entry name" value="DIMETHYLADENOSINE TRANSFERASE-RELATED"/>
    <property type="match status" value="1"/>
</dbReference>
<dbReference type="Gene3D" id="1.10.8.100">
    <property type="entry name" value="Ribosomal RNA adenine dimethylase-like, domain 2"/>
    <property type="match status" value="1"/>
</dbReference>
<feature type="binding site" evidence="7 8">
    <location>
        <position position="13"/>
    </location>
    <ligand>
        <name>S-adenosyl-L-methionine</name>
        <dbReference type="ChEBI" id="CHEBI:59789"/>
    </ligand>
</feature>
<gene>
    <name evidence="7 10" type="primary">rsmA</name>
    <name evidence="7" type="synonym">ksgA</name>
    <name evidence="10" type="ORF">ENI34_09505</name>
</gene>
<dbReference type="Gene3D" id="3.40.50.150">
    <property type="entry name" value="Vaccinia Virus protein VP39"/>
    <property type="match status" value="1"/>
</dbReference>
<keyword evidence="5 7" id="KW-0949">S-adenosyl-L-methionine</keyword>
<comment type="catalytic activity">
    <reaction evidence="7">
        <text>adenosine(1518)/adenosine(1519) in 16S rRNA + 4 S-adenosyl-L-methionine = N(6)-dimethyladenosine(1518)/N(6)-dimethyladenosine(1519) in 16S rRNA + 4 S-adenosyl-L-homocysteine + 4 H(+)</text>
        <dbReference type="Rhea" id="RHEA:19609"/>
        <dbReference type="Rhea" id="RHEA-COMP:10232"/>
        <dbReference type="Rhea" id="RHEA-COMP:10233"/>
        <dbReference type="ChEBI" id="CHEBI:15378"/>
        <dbReference type="ChEBI" id="CHEBI:57856"/>
        <dbReference type="ChEBI" id="CHEBI:59789"/>
        <dbReference type="ChEBI" id="CHEBI:74411"/>
        <dbReference type="ChEBI" id="CHEBI:74493"/>
        <dbReference type="EC" id="2.1.1.182"/>
    </reaction>
</comment>
<evidence type="ECO:0000256" key="7">
    <source>
        <dbReference type="HAMAP-Rule" id="MF_00607"/>
    </source>
</evidence>
<comment type="function">
    <text evidence="7">Specifically dimethylates two adjacent adenosines (A1518 and A1519) in the loop of a conserved hairpin near the 3'-end of 16S rRNA in the 30S particle. May play a critical role in biogenesis of 30S subunits.</text>
</comment>
<reference evidence="10" key="1">
    <citation type="journal article" date="2020" name="mSystems">
        <title>Genome- and Community-Level Interaction Insights into Carbon Utilization and Element Cycling Functions of Hydrothermarchaeota in Hydrothermal Sediment.</title>
        <authorList>
            <person name="Zhou Z."/>
            <person name="Liu Y."/>
            <person name="Xu W."/>
            <person name="Pan J."/>
            <person name="Luo Z.H."/>
            <person name="Li M."/>
        </authorList>
    </citation>
    <scope>NUCLEOTIDE SEQUENCE</scope>
    <source>
        <strain evidence="10">HyVt-388</strain>
    </source>
</reference>
<evidence type="ECO:0000256" key="3">
    <source>
        <dbReference type="ARBA" id="ARBA00022603"/>
    </source>
</evidence>
<comment type="caution">
    <text evidence="10">The sequence shown here is derived from an EMBL/GenBank/DDBJ whole genome shotgun (WGS) entry which is preliminary data.</text>
</comment>
<dbReference type="PROSITE" id="PS51689">
    <property type="entry name" value="SAM_RNA_A_N6_MT"/>
    <property type="match status" value="1"/>
</dbReference>
<feature type="binding site" evidence="7 8">
    <location>
        <position position="15"/>
    </location>
    <ligand>
        <name>S-adenosyl-L-methionine</name>
        <dbReference type="ChEBI" id="CHEBI:59789"/>
    </ligand>
</feature>
<comment type="caution">
    <text evidence="7 8">Lacks conserved residue(s) required for the propagation of feature annotation.</text>
</comment>
<feature type="binding site" evidence="7 8">
    <location>
        <position position="39"/>
    </location>
    <ligand>
        <name>S-adenosyl-L-methionine</name>
        <dbReference type="ChEBI" id="CHEBI:59789"/>
    </ligand>
</feature>
<dbReference type="NCBIfam" id="TIGR00755">
    <property type="entry name" value="ksgA"/>
    <property type="match status" value="1"/>
</dbReference>
<name>A0A9C9END6_UNCW3</name>